<name>A0A286ICL6_9HYPH</name>
<dbReference type="Gene3D" id="2.30.30.40">
    <property type="entry name" value="SH3 Domains"/>
    <property type="match status" value="1"/>
</dbReference>
<comment type="similarity">
    <text evidence="1">Belongs to the peptidase C40 family.</text>
</comment>
<organism evidence="6 7">
    <name type="scientific">Hoeflea halophila</name>
    <dbReference type="NCBI Taxonomy" id="714899"/>
    <lineage>
        <taxon>Bacteria</taxon>
        <taxon>Pseudomonadati</taxon>
        <taxon>Pseudomonadota</taxon>
        <taxon>Alphaproteobacteria</taxon>
        <taxon>Hyphomicrobiales</taxon>
        <taxon>Rhizobiaceae</taxon>
        <taxon>Hoeflea</taxon>
    </lineage>
</organism>
<dbReference type="InterPro" id="IPR038765">
    <property type="entry name" value="Papain-like_cys_pep_sf"/>
</dbReference>
<evidence type="ECO:0000313" key="7">
    <source>
        <dbReference type="Proteomes" id="UP000219465"/>
    </source>
</evidence>
<dbReference type="InterPro" id="IPR000064">
    <property type="entry name" value="NLP_P60_dom"/>
</dbReference>
<feature type="domain" description="NlpC/P60" evidence="5">
    <location>
        <begin position="163"/>
        <end position="286"/>
    </location>
</feature>
<evidence type="ECO:0000256" key="3">
    <source>
        <dbReference type="ARBA" id="ARBA00022801"/>
    </source>
</evidence>
<dbReference type="InterPro" id="IPR041382">
    <property type="entry name" value="SH3_16"/>
</dbReference>
<dbReference type="InterPro" id="IPR051202">
    <property type="entry name" value="Peptidase_C40"/>
</dbReference>
<dbReference type="AlphaFoldDB" id="A0A286ICL6"/>
<accession>A0A286ICL6</accession>
<dbReference type="PANTHER" id="PTHR47053">
    <property type="entry name" value="MUREIN DD-ENDOPEPTIDASE MEPH-RELATED"/>
    <property type="match status" value="1"/>
</dbReference>
<dbReference type="RefSeq" id="WP_097107354.1">
    <property type="nucleotide sequence ID" value="NZ_OCPC01000002.1"/>
</dbReference>
<dbReference type="PANTHER" id="PTHR47053:SF1">
    <property type="entry name" value="MUREIN DD-ENDOPEPTIDASE MEPH-RELATED"/>
    <property type="match status" value="1"/>
</dbReference>
<dbReference type="PROSITE" id="PS51935">
    <property type="entry name" value="NLPC_P60"/>
    <property type="match status" value="1"/>
</dbReference>
<dbReference type="Pfam" id="PF18348">
    <property type="entry name" value="SH3_16"/>
    <property type="match status" value="1"/>
</dbReference>
<evidence type="ECO:0000256" key="2">
    <source>
        <dbReference type="ARBA" id="ARBA00022670"/>
    </source>
</evidence>
<evidence type="ECO:0000259" key="5">
    <source>
        <dbReference type="PROSITE" id="PS51935"/>
    </source>
</evidence>
<dbReference type="EMBL" id="OCPC01000002">
    <property type="protein sequence ID" value="SOE17109.1"/>
    <property type="molecule type" value="Genomic_DNA"/>
</dbReference>
<dbReference type="Gene3D" id="3.90.1720.10">
    <property type="entry name" value="endopeptidase domain like (from Nostoc punctiforme)"/>
    <property type="match status" value="1"/>
</dbReference>
<proteinExistence type="inferred from homology"/>
<reference evidence="7" key="1">
    <citation type="submission" date="2017-08" db="EMBL/GenBank/DDBJ databases">
        <authorList>
            <person name="Varghese N."/>
            <person name="Submissions S."/>
        </authorList>
    </citation>
    <scope>NUCLEOTIDE SEQUENCE [LARGE SCALE GENOMIC DNA]</scope>
    <source>
        <strain evidence="7">KCTC 23107</strain>
    </source>
</reference>
<dbReference type="SUPFAM" id="SSF54001">
    <property type="entry name" value="Cysteine proteinases"/>
    <property type="match status" value="1"/>
</dbReference>
<keyword evidence="4" id="KW-0788">Thiol protease</keyword>
<dbReference type="GO" id="GO:0008234">
    <property type="term" value="F:cysteine-type peptidase activity"/>
    <property type="evidence" value="ECO:0007669"/>
    <property type="project" value="UniProtKB-KW"/>
</dbReference>
<dbReference type="Pfam" id="PF00877">
    <property type="entry name" value="NLPC_P60"/>
    <property type="match status" value="1"/>
</dbReference>
<dbReference type="OrthoDB" id="9813368at2"/>
<dbReference type="Proteomes" id="UP000219465">
    <property type="component" value="Unassembled WGS sequence"/>
</dbReference>
<evidence type="ECO:0000256" key="4">
    <source>
        <dbReference type="ARBA" id="ARBA00022807"/>
    </source>
</evidence>
<keyword evidence="2" id="KW-0645">Protease</keyword>
<keyword evidence="3" id="KW-0378">Hydrolase</keyword>
<dbReference type="GO" id="GO:0006508">
    <property type="term" value="P:proteolysis"/>
    <property type="evidence" value="ECO:0007669"/>
    <property type="project" value="UniProtKB-KW"/>
</dbReference>
<protein>
    <submittedName>
        <fullName evidence="6">NlpC/P60 family protein</fullName>
    </submittedName>
</protein>
<sequence>MNKSLDHRSHAYRPDLADIRLKGQVTAERFIEGAPGEVSVPVADIRPRPEADCSIDTQALLGETLTVFDISNGWAWVQLEADGYVGYVREQAIREGTSETTHTVSVPRSFVYPGPDLRFPHFKSLSMGSRVRIVGAAETRGTPYALLEDGTALIATHLRPVGKPAAEDAVSVAARFVDTPYLWGGRTGFGIDCSGLVQLALAMTGKSAPRDSDQQAAHLGAVIDPETDGLQRGDLVFWKGHVGFLEDPDTLLHASGGTMYVTREPLKAAIDRIARLYGPPTLYRRP</sequence>
<evidence type="ECO:0000256" key="1">
    <source>
        <dbReference type="ARBA" id="ARBA00007074"/>
    </source>
</evidence>
<keyword evidence="7" id="KW-1185">Reference proteome</keyword>
<gene>
    <name evidence="6" type="ORF">SAMN05877838_1996</name>
</gene>
<evidence type="ECO:0000313" key="6">
    <source>
        <dbReference type="EMBL" id="SOE17109.1"/>
    </source>
</evidence>